<proteinExistence type="predicted"/>
<reference evidence="1" key="1">
    <citation type="journal article" date="2023" name="Mol. Phylogenet. Evol.">
        <title>Genome-scale phylogeny and comparative genomics of the fungal order Sordariales.</title>
        <authorList>
            <person name="Hensen N."/>
            <person name="Bonometti L."/>
            <person name="Westerberg I."/>
            <person name="Brannstrom I.O."/>
            <person name="Guillou S."/>
            <person name="Cros-Aarteil S."/>
            <person name="Calhoun S."/>
            <person name="Haridas S."/>
            <person name="Kuo A."/>
            <person name="Mondo S."/>
            <person name="Pangilinan J."/>
            <person name="Riley R."/>
            <person name="LaButti K."/>
            <person name="Andreopoulos B."/>
            <person name="Lipzen A."/>
            <person name="Chen C."/>
            <person name="Yan M."/>
            <person name="Daum C."/>
            <person name="Ng V."/>
            <person name="Clum A."/>
            <person name="Steindorff A."/>
            <person name="Ohm R.A."/>
            <person name="Martin F."/>
            <person name="Silar P."/>
            <person name="Natvig D.O."/>
            <person name="Lalanne C."/>
            <person name="Gautier V."/>
            <person name="Ament-Velasquez S.L."/>
            <person name="Kruys A."/>
            <person name="Hutchinson M.I."/>
            <person name="Powell A.J."/>
            <person name="Barry K."/>
            <person name="Miller A.N."/>
            <person name="Grigoriev I.V."/>
            <person name="Debuchy R."/>
            <person name="Gladieux P."/>
            <person name="Hiltunen Thoren M."/>
            <person name="Johannesson H."/>
        </authorList>
    </citation>
    <scope>NUCLEOTIDE SEQUENCE</scope>
    <source>
        <strain evidence="1">CBS 990.96</strain>
    </source>
</reference>
<dbReference type="AlphaFoldDB" id="A0AAN7GP28"/>
<sequence length="220" mass="24415">MPHLASTEHTQLPFKFDVALCVTGSEVSTDSSSLEHPQALYLEIEHLDGAITTGNTTKSSDTVPRTVDFATELLDGLNLSIKDNFDKLIATGRVNVTPEKYSSVGKGKELCADPAPRNTTEQVPDLVLVKDFCHHFFDHQETNPSGNECLGSIKGHQRFYLAPHEKRHRGDLRSLASLISWVRNQHYSVILRRLLAHKLAGNLAVAVLHFRLRRNGVAVT</sequence>
<comment type="caution">
    <text evidence="1">The sequence shown here is derived from an EMBL/GenBank/DDBJ whole genome shotgun (WGS) entry which is preliminary data.</text>
</comment>
<reference evidence="1" key="2">
    <citation type="submission" date="2023-05" db="EMBL/GenBank/DDBJ databases">
        <authorList>
            <consortium name="Lawrence Berkeley National Laboratory"/>
            <person name="Steindorff A."/>
            <person name="Hensen N."/>
            <person name="Bonometti L."/>
            <person name="Westerberg I."/>
            <person name="Brannstrom I.O."/>
            <person name="Guillou S."/>
            <person name="Cros-Aarteil S."/>
            <person name="Calhoun S."/>
            <person name="Haridas S."/>
            <person name="Kuo A."/>
            <person name="Mondo S."/>
            <person name="Pangilinan J."/>
            <person name="Riley R."/>
            <person name="Labutti K."/>
            <person name="Andreopoulos B."/>
            <person name="Lipzen A."/>
            <person name="Chen C."/>
            <person name="Yanf M."/>
            <person name="Daum C."/>
            <person name="Ng V."/>
            <person name="Clum A."/>
            <person name="Ohm R."/>
            <person name="Martin F."/>
            <person name="Silar P."/>
            <person name="Natvig D."/>
            <person name="Lalanne C."/>
            <person name="Gautier V."/>
            <person name="Ament-Velasquez S.L."/>
            <person name="Kruys A."/>
            <person name="Hutchinson M.I."/>
            <person name="Powell A.J."/>
            <person name="Barry K."/>
            <person name="Miller A.N."/>
            <person name="Grigoriev I.V."/>
            <person name="Debuchy R."/>
            <person name="Gladieux P."/>
            <person name="Thoren M.H."/>
            <person name="Johannesson H."/>
        </authorList>
    </citation>
    <scope>NUCLEOTIDE SEQUENCE</scope>
    <source>
        <strain evidence="1">CBS 990.96</strain>
    </source>
</reference>
<organism evidence="1 2">
    <name type="scientific">Podospora fimiseda</name>
    <dbReference type="NCBI Taxonomy" id="252190"/>
    <lineage>
        <taxon>Eukaryota</taxon>
        <taxon>Fungi</taxon>
        <taxon>Dikarya</taxon>
        <taxon>Ascomycota</taxon>
        <taxon>Pezizomycotina</taxon>
        <taxon>Sordariomycetes</taxon>
        <taxon>Sordariomycetidae</taxon>
        <taxon>Sordariales</taxon>
        <taxon>Podosporaceae</taxon>
        <taxon>Podospora</taxon>
    </lineage>
</organism>
<gene>
    <name evidence="1" type="ORF">QBC38DRAFT_44901</name>
</gene>
<dbReference type="Proteomes" id="UP001301958">
    <property type="component" value="Unassembled WGS sequence"/>
</dbReference>
<keyword evidence="2" id="KW-1185">Reference proteome</keyword>
<accession>A0AAN7GP28</accession>
<name>A0AAN7GP28_9PEZI</name>
<dbReference type="EMBL" id="MU865420">
    <property type="protein sequence ID" value="KAK4223621.1"/>
    <property type="molecule type" value="Genomic_DNA"/>
</dbReference>
<evidence type="ECO:0000313" key="1">
    <source>
        <dbReference type="EMBL" id="KAK4223621.1"/>
    </source>
</evidence>
<evidence type="ECO:0000313" key="2">
    <source>
        <dbReference type="Proteomes" id="UP001301958"/>
    </source>
</evidence>
<protein>
    <submittedName>
        <fullName evidence="1">Uncharacterized protein</fullName>
    </submittedName>
</protein>